<dbReference type="Pfam" id="PF04539">
    <property type="entry name" value="Sigma70_r3"/>
    <property type="match status" value="1"/>
</dbReference>
<evidence type="ECO:0000313" key="8">
    <source>
        <dbReference type="Proteomes" id="UP000217265"/>
    </source>
</evidence>
<organism evidence="7 8">
    <name type="scientific">Nibricoccus aquaticus</name>
    <dbReference type="NCBI Taxonomy" id="2576891"/>
    <lineage>
        <taxon>Bacteria</taxon>
        <taxon>Pseudomonadati</taxon>
        <taxon>Verrucomicrobiota</taxon>
        <taxon>Opitutia</taxon>
        <taxon>Opitutales</taxon>
        <taxon>Opitutaceae</taxon>
        <taxon>Nibricoccus</taxon>
    </lineage>
</organism>
<dbReference type="OrthoDB" id="9799825at2"/>
<dbReference type="Proteomes" id="UP000217265">
    <property type="component" value="Chromosome"/>
</dbReference>
<protein>
    <recommendedName>
        <fullName evidence="9">FliA/WhiG family RNA polymerase sigma factor</fullName>
    </recommendedName>
</protein>
<evidence type="ECO:0008006" key="9">
    <source>
        <dbReference type="Google" id="ProtNLM"/>
    </source>
</evidence>
<keyword evidence="4" id="KW-0804">Transcription</keyword>
<dbReference type="NCBIfam" id="TIGR02937">
    <property type="entry name" value="sigma70-ECF"/>
    <property type="match status" value="1"/>
</dbReference>
<feature type="domain" description="RNA polymerase sigma-70 region 3" evidence="5">
    <location>
        <begin position="89"/>
        <end position="130"/>
    </location>
</feature>
<dbReference type="AlphaFoldDB" id="A0A290Q323"/>
<proteinExistence type="predicted"/>
<dbReference type="CDD" id="cd06171">
    <property type="entry name" value="Sigma70_r4"/>
    <property type="match status" value="1"/>
</dbReference>
<dbReference type="SUPFAM" id="SSF88659">
    <property type="entry name" value="Sigma3 and sigma4 domains of RNA polymerase sigma factors"/>
    <property type="match status" value="2"/>
</dbReference>
<evidence type="ECO:0000313" key="7">
    <source>
        <dbReference type="EMBL" id="ATC63079.1"/>
    </source>
</evidence>
<accession>A0A290Q323</accession>
<keyword evidence="8" id="KW-1185">Reference proteome</keyword>
<sequence>MSPLAPNSLLLTDCLDIVDTAVATVSRRIPVHVAADDLLSVGKLALIAALAQCKGSVDEVRAYCFVRVRGALIDELRRLDPLSRNQRDKVNRVLRAQAELSGRLARAATTAEIAVGSQVAVSEVAEILRTLNQESEFVDFDLSALPDHEAASPAEVVEADDLRMSLRSALQRLAGNQAAVLYRYYFEDATLDVIAAEMGISKERVRQIREAGEKKLRADFAVLAIWQSLLSFERD</sequence>
<feature type="domain" description="RNA polymerase sigma-70 region 4" evidence="6">
    <location>
        <begin position="169"/>
        <end position="217"/>
    </location>
</feature>
<keyword evidence="2" id="KW-0731">Sigma factor</keyword>
<keyword evidence="1" id="KW-0805">Transcription regulation</keyword>
<dbReference type="GO" id="GO:0006352">
    <property type="term" value="P:DNA-templated transcription initiation"/>
    <property type="evidence" value="ECO:0007669"/>
    <property type="project" value="InterPro"/>
</dbReference>
<evidence type="ECO:0000256" key="2">
    <source>
        <dbReference type="ARBA" id="ARBA00023082"/>
    </source>
</evidence>
<dbReference type="InterPro" id="IPR000943">
    <property type="entry name" value="RNA_pol_sigma70"/>
</dbReference>
<dbReference type="InterPro" id="IPR007630">
    <property type="entry name" value="RNA_pol_sigma70_r4"/>
</dbReference>
<name>A0A290Q323_9BACT</name>
<dbReference type="InterPro" id="IPR007624">
    <property type="entry name" value="RNA_pol_sigma70_r3"/>
</dbReference>
<evidence type="ECO:0000256" key="4">
    <source>
        <dbReference type="ARBA" id="ARBA00023163"/>
    </source>
</evidence>
<dbReference type="EMBL" id="CP023344">
    <property type="protein sequence ID" value="ATC63079.1"/>
    <property type="molecule type" value="Genomic_DNA"/>
</dbReference>
<dbReference type="GO" id="GO:0016987">
    <property type="term" value="F:sigma factor activity"/>
    <property type="evidence" value="ECO:0007669"/>
    <property type="project" value="UniProtKB-KW"/>
</dbReference>
<dbReference type="PRINTS" id="PR00046">
    <property type="entry name" value="SIGMA70FCT"/>
</dbReference>
<evidence type="ECO:0000259" key="6">
    <source>
        <dbReference type="Pfam" id="PF04545"/>
    </source>
</evidence>
<dbReference type="InterPro" id="IPR013324">
    <property type="entry name" value="RNA_pol_sigma_r3/r4-like"/>
</dbReference>
<dbReference type="Gene3D" id="1.20.140.160">
    <property type="match status" value="1"/>
</dbReference>
<evidence type="ECO:0000256" key="3">
    <source>
        <dbReference type="ARBA" id="ARBA00023125"/>
    </source>
</evidence>
<dbReference type="InterPro" id="IPR013325">
    <property type="entry name" value="RNA_pol_sigma_r2"/>
</dbReference>
<evidence type="ECO:0000256" key="1">
    <source>
        <dbReference type="ARBA" id="ARBA00023015"/>
    </source>
</evidence>
<dbReference type="PANTHER" id="PTHR30385:SF7">
    <property type="entry name" value="RNA POLYMERASE SIGMA FACTOR FLIA"/>
    <property type="match status" value="1"/>
</dbReference>
<evidence type="ECO:0000259" key="5">
    <source>
        <dbReference type="Pfam" id="PF04539"/>
    </source>
</evidence>
<reference evidence="7 8" key="1">
    <citation type="submission" date="2017-09" db="EMBL/GenBank/DDBJ databases">
        <title>Complete genome sequence of Verrucomicrobial strain HZ-65, isolated from freshwater.</title>
        <authorList>
            <person name="Choi A."/>
        </authorList>
    </citation>
    <scope>NUCLEOTIDE SEQUENCE [LARGE SCALE GENOMIC DNA]</scope>
    <source>
        <strain evidence="7 8">HZ-65</strain>
    </source>
</reference>
<dbReference type="Pfam" id="PF04545">
    <property type="entry name" value="Sigma70_r4"/>
    <property type="match status" value="1"/>
</dbReference>
<gene>
    <name evidence="7" type="ORF">CMV30_03410</name>
</gene>
<dbReference type="InterPro" id="IPR014284">
    <property type="entry name" value="RNA_pol_sigma-70_dom"/>
</dbReference>
<dbReference type="Gene3D" id="1.10.1740.10">
    <property type="match status" value="1"/>
</dbReference>
<dbReference type="SUPFAM" id="SSF88946">
    <property type="entry name" value="Sigma2 domain of RNA polymerase sigma factors"/>
    <property type="match status" value="1"/>
</dbReference>
<dbReference type="KEGG" id="vbh:CMV30_03410"/>
<dbReference type="GO" id="GO:0003677">
    <property type="term" value="F:DNA binding"/>
    <property type="evidence" value="ECO:0007669"/>
    <property type="project" value="UniProtKB-KW"/>
</dbReference>
<keyword evidence="3" id="KW-0238">DNA-binding</keyword>
<dbReference type="PANTHER" id="PTHR30385">
    <property type="entry name" value="SIGMA FACTOR F FLAGELLAR"/>
    <property type="match status" value="1"/>
</dbReference>